<dbReference type="GO" id="GO:0000155">
    <property type="term" value="F:phosphorelay sensor kinase activity"/>
    <property type="evidence" value="ECO:0007669"/>
    <property type="project" value="InterPro"/>
</dbReference>
<evidence type="ECO:0000256" key="11">
    <source>
        <dbReference type="SAM" id="MobiDB-lite"/>
    </source>
</evidence>
<dbReference type="GO" id="GO:0005886">
    <property type="term" value="C:plasma membrane"/>
    <property type="evidence" value="ECO:0007669"/>
    <property type="project" value="TreeGrafter"/>
</dbReference>
<dbReference type="FunFam" id="1.10.287.130:FF:000001">
    <property type="entry name" value="Two-component sensor histidine kinase"/>
    <property type="match status" value="1"/>
</dbReference>
<dbReference type="Pfam" id="PF00672">
    <property type="entry name" value="HAMP"/>
    <property type="match status" value="1"/>
</dbReference>
<dbReference type="KEGG" id="nps:KRR39_05920"/>
<dbReference type="CDD" id="cd00082">
    <property type="entry name" value="HisKA"/>
    <property type="match status" value="1"/>
</dbReference>
<keyword evidence="15" id="KW-1185">Reference proteome</keyword>
<dbReference type="CDD" id="cd00075">
    <property type="entry name" value="HATPase"/>
    <property type="match status" value="1"/>
</dbReference>
<evidence type="ECO:0000259" key="12">
    <source>
        <dbReference type="PROSITE" id="PS50109"/>
    </source>
</evidence>
<dbReference type="PROSITE" id="PS50885">
    <property type="entry name" value="HAMP"/>
    <property type="match status" value="1"/>
</dbReference>
<dbReference type="InterPro" id="IPR003661">
    <property type="entry name" value="HisK_dim/P_dom"/>
</dbReference>
<evidence type="ECO:0000256" key="7">
    <source>
        <dbReference type="ARBA" id="ARBA00022777"/>
    </source>
</evidence>
<evidence type="ECO:0000256" key="6">
    <source>
        <dbReference type="ARBA" id="ARBA00022692"/>
    </source>
</evidence>
<keyword evidence="4" id="KW-0597">Phosphoprotein</keyword>
<keyword evidence="6" id="KW-0812">Transmembrane</keyword>
<proteinExistence type="predicted"/>
<evidence type="ECO:0000256" key="2">
    <source>
        <dbReference type="ARBA" id="ARBA00001968"/>
    </source>
</evidence>
<feature type="domain" description="Histidine kinase" evidence="12">
    <location>
        <begin position="243"/>
        <end position="459"/>
    </location>
</feature>
<dbReference type="Pfam" id="PF02518">
    <property type="entry name" value="HATPase_c"/>
    <property type="match status" value="1"/>
</dbReference>
<dbReference type="SMART" id="SM00304">
    <property type="entry name" value="HAMP"/>
    <property type="match status" value="1"/>
</dbReference>
<dbReference type="SMART" id="SM00388">
    <property type="entry name" value="HisKA"/>
    <property type="match status" value="1"/>
</dbReference>
<evidence type="ECO:0000313" key="15">
    <source>
        <dbReference type="Proteomes" id="UP000683575"/>
    </source>
</evidence>
<protein>
    <recommendedName>
        <fullName evidence="3">histidine kinase</fullName>
        <ecNumber evidence="3">2.7.13.3</ecNumber>
    </recommendedName>
</protein>
<keyword evidence="10" id="KW-0472">Membrane</keyword>
<reference evidence="14" key="1">
    <citation type="submission" date="2021-06" db="EMBL/GenBank/DDBJ databases">
        <title>Complete genome sequence of Nocardioides sp. G188.</title>
        <authorList>
            <person name="Im W.-T."/>
        </authorList>
    </citation>
    <scope>NUCLEOTIDE SEQUENCE</scope>
    <source>
        <strain evidence="14">G188</strain>
    </source>
</reference>
<dbReference type="InterPro" id="IPR003660">
    <property type="entry name" value="HAMP_dom"/>
</dbReference>
<sequence>MRTYLTGQLDTRVQQSTGRAVNEWEHRLLGGGLPPPRSDADGDGGDGDGPETRFGAGQETGTLSAVYGSIGSGGGVLSKDLVGRNLSASAMSRLRDVPVDGQVHAVTLPHFGSYRVQAVKSRAGTVVAGLPTHEIEATVASLVGYESLLLLVGVSIAAGVGTVLVRRQLRPLRSVAETAHTVSTLPLSSGEIGTTVRVPDALTDERTEVGRVGAALNTMLAHVEHALDERHRSEQQVRQFVADASHELRTPLTTIHGYAELSRRTSPPDPEQLTRAMGKVEAEATRMSSLVEDLLLLARLDAGRPLARDTVDLTRLALEAVGDARVVGRDHRWRLDLPDEPVVAPGDEQRLHQVLTNLLNNARRHTPPGTSVTVGVAEDPDAHEVVLSVEDDGPGLPPQLDGTAFERFTRGDSARTRESGGAGLGLSLVQAISHAHGGRVSVDSAPGHTRFEVRLPAASGALAHR</sequence>
<dbReference type="PROSITE" id="PS50109">
    <property type="entry name" value="HIS_KIN"/>
    <property type="match status" value="1"/>
</dbReference>
<evidence type="ECO:0000259" key="13">
    <source>
        <dbReference type="PROSITE" id="PS50885"/>
    </source>
</evidence>
<keyword evidence="8" id="KW-1133">Transmembrane helix</keyword>
<keyword evidence="9" id="KW-0902">Two-component regulatory system</keyword>
<keyword evidence="7 14" id="KW-0418">Kinase</keyword>
<feature type="domain" description="HAMP" evidence="13">
    <location>
        <begin position="166"/>
        <end position="228"/>
    </location>
</feature>
<dbReference type="EC" id="2.7.13.3" evidence="3"/>
<dbReference type="SMART" id="SM00387">
    <property type="entry name" value="HATPase_c"/>
    <property type="match status" value="1"/>
</dbReference>
<dbReference type="InterPro" id="IPR003594">
    <property type="entry name" value="HATPase_dom"/>
</dbReference>
<keyword evidence="5" id="KW-0808">Transferase</keyword>
<evidence type="ECO:0000256" key="10">
    <source>
        <dbReference type="ARBA" id="ARBA00023136"/>
    </source>
</evidence>
<dbReference type="PANTHER" id="PTHR45436:SF5">
    <property type="entry name" value="SENSOR HISTIDINE KINASE TRCS"/>
    <property type="match status" value="1"/>
</dbReference>
<evidence type="ECO:0000256" key="9">
    <source>
        <dbReference type="ARBA" id="ARBA00023012"/>
    </source>
</evidence>
<dbReference type="InterPro" id="IPR005467">
    <property type="entry name" value="His_kinase_dom"/>
</dbReference>
<dbReference type="Pfam" id="PF00512">
    <property type="entry name" value="HisKA"/>
    <property type="match status" value="1"/>
</dbReference>
<name>A0A975T410_9ACTN</name>
<dbReference type="FunFam" id="3.30.565.10:FF:000006">
    <property type="entry name" value="Sensor histidine kinase WalK"/>
    <property type="match status" value="1"/>
</dbReference>
<dbReference type="AlphaFoldDB" id="A0A975T410"/>
<evidence type="ECO:0000256" key="1">
    <source>
        <dbReference type="ARBA" id="ARBA00000085"/>
    </source>
</evidence>
<dbReference type="EMBL" id="CP077062">
    <property type="protein sequence ID" value="QWZ10458.1"/>
    <property type="molecule type" value="Genomic_DNA"/>
</dbReference>
<evidence type="ECO:0000256" key="4">
    <source>
        <dbReference type="ARBA" id="ARBA00022553"/>
    </source>
</evidence>
<evidence type="ECO:0000256" key="8">
    <source>
        <dbReference type="ARBA" id="ARBA00022989"/>
    </source>
</evidence>
<evidence type="ECO:0000256" key="5">
    <source>
        <dbReference type="ARBA" id="ARBA00022679"/>
    </source>
</evidence>
<dbReference type="Proteomes" id="UP000683575">
    <property type="component" value="Chromosome"/>
</dbReference>
<comment type="catalytic activity">
    <reaction evidence="1">
        <text>ATP + protein L-histidine = ADP + protein N-phospho-L-histidine.</text>
        <dbReference type="EC" id="2.7.13.3"/>
    </reaction>
</comment>
<organism evidence="14 15">
    <name type="scientific">Nocardioides panacis</name>
    <dbReference type="NCBI Taxonomy" id="2849501"/>
    <lineage>
        <taxon>Bacteria</taxon>
        <taxon>Bacillati</taxon>
        <taxon>Actinomycetota</taxon>
        <taxon>Actinomycetes</taxon>
        <taxon>Propionibacteriales</taxon>
        <taxon>Nocardioidaceae</taxon>
        <taxon>Nocardioides</taxon>
    </lineage>
</organism>
<comment type="cofactor">
    <cofactor evidence="2">
        <name>a divalent metal cation</name>
        <dbReference type="ChEBI" id="CHEBI:60240"/>
    </cofactor>
</comment>
<dbReference type="GO" id="GO:0005509">
    <property type="term" value="F:calcium ion binding"/>
    <property type="evidence" value="ECO:0007669"/>
    <property type="project" value="UniProtKB-ARBA"/>
</dbReference>
<feature type="region of interest" description="Disordered" evidence="11">
    <location>
        <begin position="28"/>
        <end position="58"/>
    </location>
</feature>
<dbReference type="PANTHER" id="PTHR45436">
    <property type="entry name" value="SENSOR HISTIDINE KINASE YKOH"/>
    <property type="match status" value="1"/>
</dbReference>
<evidence type="ECO:0000313" key="14">
    <source>
        <dbReference type="EMBL" id="QWZ10458.1"/>
    </source>
</evidence>
<dbReference type="InterPro" id="IPR050428">
    <property type="entry name" value="TCS_sensor_his_kinase"/>
</dbReference>
<accession>A0A975T410</accession>
<evidence type="ECO:0000256" key="3">
    <source>
        <dbReference type="ARBA" id="ARBA00012438"/>
    </source>
</evidence>
<gene>
    <name evidence="14" type="ORF">KRR39_05920</name>
</gene>